<sequence length="969" mass="107310">MITPEKDNWPGNHPNTSSSNRHIPWTTSRCNRLLRPIAARLRLLRKNVLGQERHHKDKFLEILPAQKNKLGSGKSNVIVGDREEQENEGRPKLDPDWMPSPAKKRVKRQYGVRPAELTDILGRQKCTKVQGGRKMSKPGEINVPTPFISRMLQRTDSPHTPGTPAIGLRNRGRGVHANAPLQDLKKNMTPIEREQIGGLFDSLLNLLKTTASTSNSASRGPKSLFSTCLHQVPTYIALERYWQKVDEDDEDADLSTGIYDYLEQMGPIIGKGWRPLRVVVRAHAVTLIQEAIIDGLFSNKSIGHLIRVCVEIRAFEEAQVFLASFVATQDTIAPPRSYKSRLFDPETSSCLSNLYIFAQSTNRWGFLLRQLDVMLTSNILPIEWMATQDMLPLWTKVIGAISGKRQWYVEAMNLWHTTSLLGCGLRSALRTVKTLESAFSTDNTCAHLRQDAGEALSNTIASLCTIFSTIGFVSGMGEKDKGAITDQSALWPLELTSILVLSPPSSYTPTKPQLQRATALIASLLLLRTNCNLPMQTSINTEDLIQCIERFDKLASSKTDRSTGTIEKLPTHVVSLARCCGRALRNDGFQHLQRIVQALIACSDFRSYTSSCSSSFGPTFLLKRLGLESALEFAEQTKVAAHLAFAWEVEEIVKKGGMEITKTPFKSGNKAPGGETGYRWEEGIAEWVICTPAINLRRNPVERATVPNLGLIKQSMPRDKSPIGNSSISYEGVDVMTDMNIVRNSPRQITTFGGQSVSLLSLMVDFSPTGEASFRDRHPPSPTIPAERPYRPRKKRKQDSSSGMARGKRHRSTSEESASCSGCSFSAYGPNPSLSDDSAAGHSPPKWSNVPPPFQFLSNASVRTQSSFVTSGRKGRPRKQVESSCSLKSSSTSHCPNFFASIPITQLDEDGDELSFPSSVDVPVARITAAEKRTRLRERSRRLLFHQTEGSRSKRCAGNGADDTSEDEL</sequence>
<accession>A0A9P4VLS8</accession>
<feature type="region of interest" description="Disordered" evidence="1">
    <location>
        <begin position="771"/>
        <end position="821"/>
    </location>
</feature>
<dbReference type="Proteomes" id="UP000799429">
    <property type="component" value="Unassembled WGS sequence"/>
</dbReference>
<organism evidence="2 3">
    <name type="scientific">Patellaria atrata CBS 101060</name>
    <dbReference type="NCBI Taxonomy" id="1346257"/>
    <lineage>
        <taxon>Eukaryota</taxon>
        <taxon>Fungi</taxon>
        <taxon>Dikarya</taxon>
        <taxon>Ascomycota</taxon>
        <taxon>Pezizomycotina</taxon>
        <taxon>Dothideomycetes</taxon>
        <taxon>Dothideomycetes incertae sedis</taxon>
        <taxon>Patellariales</taxon>
        <taxon>Patellariaceae</taxon>
        <taxon>Patellaria</taxon>
    </lineage>
</organism>
<dbReference type="OrthoDB" id="4159838at2759"/>
<evidence type="ECO:0000256" key="1">
    <source>
        <dbReference type="SAM" id="MobiDB-lite"/>
    </source>
</evidence>
<protein>
    <submittedName>
        <fullName evidence="2">Uncharacterized protein</fullName>
    </submittedName>
</protein>
<proteinExistence type="predicted"/>
<feature type="compositionally biased region" description="Polar residues" evidence="1">
    <location>
        <begin position="856"/>
        <end position="870"/>
    </location>
</feature>
<evidence type="ECO:0000313" key="2">
    <source>
        <dbReference type="EMBL" id="KAF2834465.1"/>
    </source>
</evidence>
<feature type="region of interest" description="Disordered" evidence="1">
    <location>
        <begin position="938"/>
        <end position="969"/>
    </location>
</feature>
<feature type="region of interest" description="Disordered" evidence="1">
    <location>
        <begin position="1"/>
        <end position="23"/>
    </location>
</feature>
<reference evidence="2" key="1">
    <citation type="journal article" date="2020" name="Stud. Mycol.">
        <title>101 Dothideomycetes genomes: a test case for predicting lifestyles and emergence of pathogens.</title>
        <authorList>
            <person name="Haridas S."/>
            <person name="Albert R."/>
            <person name="Binder M."/>
            <person name="Bloem J."/>
            <person name="Labutti K."/>
            <person name="Salamov A."/>
            <person name="Andreopoulos B."/>
            <person name="Baker S."/>
            <person name="Barry K."/>
            <person name="Bills G."/>
            <person name="Bluhm B."/>
            <person name="Cannon C."/>
            <person name="Castanera R."/>
            <person name="Culley D."/>
            <person name="Daum C."/>
            <person name="Ezra D."/>
            <person name="Gonzalez J."/>
            <person name="Henrissat B."/>
            <person name="Kuo A."/>
            <person name="Liang C."/>
            <person name="Lipzen A."/>
            <person name="Lutzoni F."/>
            <person name="Magnuson J."/>
            <person name="Mondo S."/>
            <person name="Nolan M."/>
            <person name="Ohm R."/>
            <person name="Pangilinan J."/>
            <person name="Park H.-J."/>
            <person name="Ramirez L."/>
            <person name="Alfaro M."/>
            <person name="Sun H."/>
            <person name="Tritt A."/>
            <person name="Yoshinaga Y."/>
            <person name="Zwiers L.-H."/>
            <person name="Turgeon B."/>
            <person name="Goodwin S."/>
            <person name="Spatafora J."/>
            <person name="Crous P."/>
            <person name="Grigoriev I."/>
        </authorList>
    </citation>
    <scope>NUCLEOTIDE SEQUENCE</scope>
    <source>
        <strain evidence="2">CBS 101060</strain>
    </source>
</reference>
<dbReference type="EMBL" id="MU006118">
    <property type="protein sequence ID" value="KAF2834465.1"/>
    <property type="molecule type" value="Genomic_DNA"/>
</dbReference>
<feature type="region of interest" description="Disordered" evidence="1">
    <location>
        <begin position="70"/>
        <end position="104"/>
    </location>
</feature>
<feature type="region of interest" description="Disordered" evidence="1">
    <location>
        <begin position="153"/>
        <end position="174"/>
    </location>
</feature>
<comment type="caution">
    <text evidence="2">The sequence shown here is derived from an EMBL/GenBank/DDBJ whole genome shotgun (WGS) entry which is preliminary data.</text>
</comment>
<gene>
    <name evidence="2" type="ORF">M501DRAFT_1035254</name>
</gene>
<feature type="non-terminal residue" evidence="2">
    <location>
        <position position="969"/>
    </location>
</feature>
<dbReference type="AlphaFoldDB" id="A0A9P4VLS8"/>
<keyword evidence="3" id="KW-1185">Reference proteome</keyword>
<name>A0A9P4VLS8_9PEZI</name>
<feature type="region of interest" description="Disordered" evidence="1">
    <location>
        <begin position="834"/>
        <end position="887"/>
    </location>
</feature>
<evidence type="ECO:0000313" key="3">
    <source>
        <dbReference type="Proteomes" id="UP000799429"/>
    </source>
</evidence>
<feature type="compositionally biased region" description="Polar residues" evidence="1">
    <location>
        <begin position="13"/>
        <end position="23"/>
    </location>
</feature>